<dbReference type="InterPro" id="IPR043137">
    <property type="entry name" value="GGT_ssub_C"/>
</dbReference>
<feature type="binding site" evidence="10">
    <location>
        <position position="418"/>
    </location>
    <ligand>
        <name>L-glutamate</name>
        <dbReference type="ChEBI" id="CHEBI:29985"/>
    </ligand>
</feature>
<feature type="binding site" evidence="10">
    <location>
        <position position="98"/>
    </location>
    <ligand>
        <name>L-glutamate</name>
        <dbReference type="ChEBI" id="CHEBI:29985"/>
    </ligand>
</feature>
<comment type="PTM">
    <text evidence="11">Cleaved by autocatalysis into a large and a small subunit.</text>
</comment>
<dbReference type="AlphaFoldDB" id="A0A7V4U297"/>
<comment type="catalytic activity">
    <reaction evidence="2 11">
        <text>glutathione + H2O = L-cysteinylglycine + L-glutamate</text>
        <dbReference type="Rhea" id="RHEA:28807"/>
        <dbReference type="ChEBI" id="CHEBI:15377"/>
        <dbReference type="ChEBI" id="CHEBI:29985"/>
        <dbReference type="ChEBI" id="CHEBI:57925"/>
        <dbReference type="ChEBI" id="CHEBI:61694"/>
        <dbReference type="EC" id="3.4.19.13"/>
    </reaction>
</comment>
<dbReference type="GO" id="GO:0006750">
    <property type="term" value="P:glutathione biosynthetic process"/>
    <property type="evidence" value="ECO:0007669"/>
    <property type="project" value="UniProtKB-KW"/>
</dbReference>
<dbReference type="EC" id="2.3.2.2" evidence="11"/>
<feature type="binding site" evidence="10">
    <location>
        <begin position="447"/>
        <end position="448"/>
    </location>
    <ligand>
        <name>L-glutamate</name>
        <dbReference type="ChEBI" id="CHEBI:29985"/>
    </ligand>
</feature>
<sequence length="566" mass="62721">MRIYTFWVLLVCIAIPGKETFSRSFRPVKFSQAMVVAPEPYAADIGADVLQKGGNAVDAAVAVGFALAVTYPQAGNIGGGGFIIYRDADNDVYALDYREKAPLKAGRNMYLDEEGNILENASLLGYLAGGVPGTVAGLWKIHRKFGKLEWIQLLQPAIELAEQGFIIDEYLAGALRAYAEDFARFPSSRKIFLKEGPDSLYKEGDRFIQKDLAATLKRIARQGADGFYKGKTALLFEQDMQKNGGLITREDLNRYEAVWRDPIEIDYRGYKVHSMPLPSSGGIVLAQILNGVEPYDLQALGHNSADHIRVFTEIARFAYADRARFLGDMDFVDVPVEKLISKPYTRKRIARINWFGAGDSDSLLSMNQLTGESPQTTHFSIVDRWGNAVSSTYTINGNFGSKVVIEGTGVLLNNEMDDFSVKPGVPNMFGLLGNEANAIEPEKRMLSSMTPSIVTRNDSLFMVIGSPGGSRIITTVAQVISNVIDFGMNIRQAIEAPRFHHQWQPDVIFLEDSGFSRDTENLLKIRGYKLQKMRTIGIANGLMRANHSKNWQGWADPRGNGKVNGY</sequence>
<keyword evidence="6 11" id="KW-0865">Zymogen</keyword>
<dbReference type="Gene3D" id="1.10.246.130">
    <property type="match status" value="1"/>
</dbReference>
<dbReference type="GO" id="GO:0006751">
    <property type="term" value="P:glutathione catabolic process"/>
    <property type="evidence" value="ECO:0007669"/>
    <property type="project" value="UniProtKB-UniRule"/>
</dbReference>
<dbReference type="GO" id="GO:0036374">
    <property type="term" value="F:glutathione hydrolase activity"/>
    <property type="evidence" value="ECO:0007669"/>
    <property type="project" value="UniProtKB-UniRule"/>
</dbReference>
<dbReference type="GO" id="GO:0103068">
    <property type="term" value="F:leukotriene C4 gamma-glutamyl transferase activity"/>
    <property type="evidence" value="ECO:0007669"/>
    <property type="project" value="UniProtKB-EC"/>
</dbReference>
<comment type="catalytic activity">
    <reaction evidence="1 11">
        <text>an S-substituted glutathione + H2O = an S-substituted L-cysteinylglycine + L-glutamate</text>
        <dbReference type="Rhea" id="RHEA:59468"/>
        <dbReference type="ChEBI" id="CHEBI:15377"/>
        <dbReference type="ChEBI" id="CHEBI:29985"/>
        <dbReference type="ChEBI" id="CHEBI:90779"/>
        <dbReference type="ChEBI" id="CHEBI:143103"/>
        <dbReference type="EC" id="3.4.19.13"/>
    </reaction>
</comment>
<dbReference type="EC" id="3.4.19.13" evidence="11"/>
<protein>
    <recommendedName>
        <fullName evidence="11">Glutathione hydrolase proenzyme</fullName>
        <ecNumber evidence="11">2.3.2.2</ecNumber>
        <ecNumber evidence="11">3.4.19.13</ecNumber>
    </recommendedName>
    <component>
        <recommendedName>
            <fullName evidence="11">Glutathione hydrolase large chain</fullName>
        </recommendedName>
    </component>
    <component>
        <recommendedName>
            <fullName evidence="11">Glutathione hydrolase small chain</fullName>
        </recommendedName>
    </component>
</protein>
<evidence type="ECO:0000256" key="9">
    <source>
        <dbReference type="PIRSR" id="PIRSR600101-1"/>
    </source>
</evidence>
<dbReference type="UniPathway" id="UPA00204"/>
<keyword evidence="4 11" id="KW-0808">Transferase</keyword>
<dbReference type="InterPro" id="IPR000101">
    <property type="entry name" value="GGT_peptidase"/>
</dbReference>
<dbReference type="Gene3D" id="3.60.20.40">
    <property type="match status" value="1"/>
</dbReference>
<evidence type="ECO:0000256" key="5">
    <source>
        <dbReference type="ARBA" id="ARBA00022801"/>
    </source>
</evidence>
<dbReference type="EMBL" id="DRQG01000126">
    <property type="protein sequence ID" value="HGY56710.1"/>
    <property type="molecule type" value="Genomic_DNA"/>
</dbReference>
<dbReference type="InterPro" id="IPR043138">
    <property type="entry name" value="GGT_lsub"/>
</dbReference>
<evidence type="ECO:0000256" key="10">
    <source>
        <dbReference type="PIRSR" id="PIRSR600101-2"/>
    </source>
</evidence>
<feature type="active site" description="Nucleophile" evidence="9">
    <location>
        <position position="376"/>
    </location>
</feature>
<keyword evidence="7 11" id="KW-0012">Acyltransferase</keyword>
<evidence type="ECO:0000256" key="6">
    <source>
        <dbReference type="ARBA" id="ARBA00023145"/>
    </source>
</evidence>
<dbReference type="SUPFAM" id="SSF56235">
    <property type="entry name" value="N-terminal nucleophile aminohydrolases (Ntn hydrolases)"/>
    <property type="match status" value="1"/>
</dbReference>
<dbReference type="PROSITE" id="PS00462">
    <property type="entry name" value="G_GLU_TRANSPEPTIDASE"/>
    <property type="match status" value="1"/>
</dbReference>
<dbReference type="InterPro" id="IPR029055">
    <property type="entry name" value="Ntn_hydrolases_N"/>
</dbReference>
<comment type="subunit">
    <text evidence="11">This enzyme consists of two polypeptide chains, which are synthesized in precursor form from a single polypeptide.</text>
</comment>
<dbReference type="PANTHER" id="PTHR43199:SF1">
    <property type="entry name" value="GLUTATHIONE HYDROLASE PROENZYME"/>
    <property type="match status" value="1"/>
</dbReference>
<evidence type="ECO:0000256" key="8">
    <source>
        <dbReference type="ARBA" id="ARBA00047417"/>
    </source>
</evidence>
<evidence type="ECO:0000313" key="12">
    <source>
        <dbReference type="EMBL" id="HGY56710.1"/>
    </source>
</evidence>
<evidence type="ECO:0000256" key="2">
    <source>
        <dbReference type="ARBA" id="ARBA00001089"/>
    </source>
</evidence>
<comment type="catalytic activity">
    <reaction evidence="8 11">
        <text>an N-terminal (5-L-glutamyl)-[peptide] + an alpha-amino acid = 5-L-glutamyl amino acid + an N-terminal L-alpha-aminoacyl-[peptide]</text>
        <dbReference type="Rhea" id="RHEA:23904"/>
        <dbReference type="Rhea" id="RHEA-COMP:9780"/>
        <dbReference type="Rhea" id="RHEA-COMP:9795"/>
        <dbReference type="ChEBI" id="CHEBI:77644"/>
        <dbReference type="ChEBI" id="CHEBI:78597"/>
        <dbReference type="ChEBI" id="CHEBI:78599"/>
        <dbReference type="ChEBI" id="CHEBI:78608"/>
        <dbReference type="EC" id="2.3.2.2"/>
    </reaction>
</comment>
<evidence type="ECO:0000256" key="1">
    <source>
        <dbReference type="ARBA" id="ARBA00001049"/>
    </source>
</evidence>
<proteinExistence type="inferred from homology"/>
<dbReference type="Pfam" id="PF01019">
    <property type="entry name" value="G_glu_transpept"/>
    <property type="match status" value="1"/>
</dbReference>
<comment type="pathway">
    <text evidence="11">Sulfur metabolism; glutathione metabolism.</text>
</comment>
<comment type="similarity">
    <text evidence="3 11">Belongs to the gamma-glutamyltransferase family.</text>
</comment>
<dbReference type="InterPro" id="IPR051792">
    <property type="entry name" value="GGT_bact"/>
</dbReference>
<reference evidence="12" key="1">
    <citation type="journal article" date="2020" name="mSystems">
        <title>Genome- and Community-Level Interaction Insights into Carbon Utilization and Element Cycling Functions of Hydrothermarchaeota in Hydrothermal Sediment.</title>
        <authorList>
            <person name="Zhou Z."/>
            <person name="Liu Y."/>
            <person name="Xu W."/>
            <person name="Pan J."/>
            <person name="Luo Z.H."/>
            <person name="Li M."/>
        </authorList>
    </citation>
    <scope>NUCLEOTIDE SEQUENCE [LARGE SCALE GENOMIC DNA]</scope>
    <source>
        <strain evidence="12">HyVt-577</strain>
    </source>
</reference>
<organism evidence="12">
    <name type="scientific">Caldithrix abyssi</name>
    <dbReference type="NCBI Taxonomy" id="187145"/>
    <lineage>
        <taxon>Bacteria</taxon>
        <taxon>Pseudomonadati</taxon>
        <taxon>Calditrichota</taxon>
        <taxon>Calditrichia</taxon>
        <taxon>Calditrichales</taxon>
        <taxon>Calditrichaceae</taxon>
        <taxon>Caldithrix</taxon>
    </lineage>
</organism>
<evidence type="ECO:0000256" key="11">
    <source>
        <dbReference type="RuleBase" id="RU368036"/>
    </source>
</evidence>
<comment type="caution">
    <text evidence="12">The sequence shown here is derived from an EMBL/GenBank/DDBJ whole genome shotgun (WGS) entry which is preliminary data.</text>
</comment>
<keyword evidence="5 11" id="KW-0378">Hydrolase</keyword>
<dbReference type="Proteomes" id="UP000885779">
    <property type="component" value="Unassembled WGS sequence"/>
</dbReference>
<feature type="binding site" evidence="10">
    <location>
        <position position="469"/>
    </location>
    <ligand>
        <name>L-glutamate</name>
        <dbReference type="ChEBI" id="CHEBI:29985"/>
    </ligand>
</feature>
<dbReference type="NCBIfam" id="TIGR00066">
    <property type="entry name" value="g_glut_trans"/>
    <property type="match status" value="1"/>
</dbReference>
<gene>
    <name evidence="12" type="primary">ggt</name>
    <name evidence="12" type="ORF">ENK44_13475</name>
</gene>
<evidence type="ECO:0000256" key="4">
    <source>
        <dbReference type="ARBA" id="ARBA00022679"/>
    </source>
</evidence>
<dbReference type="PANTHER" id="PTHR43199">
    <property type="entry name" value="GLUTATHIONE HYDROLASE"/>
    <property type="match status" value="1"/>
</dbReference>
<evidence type="ECO:0000256" key="7">
    <source>
        <dbReference type="ARBA" id="ARBA00023315"/>
    </source>
</evidence>
<name>A0A7V4U297_CALAY</name>
<keyword evidence="11" id="KW-0317">Glutathione biosynthesis</keyword>
<dbReference type="InterPro" id="IPR055262">
    <property type="entry name" value="GGT_CS"/>
</dbReference>
<dbReference type="PRINTS" id="PR01210">
    <property type="entry name" value="GGTRANSPTASE"/>
</dbReference>
<evidence type="ECO:0000256" key="3">
    <source>
        <dbReference type="ARBA" id="ARBA00009381"/>
    </source>
</evidence>
<accession>A0A7V4U297</accession>
<feature type="binding site" evidence="10">
    <location>
        <begin position="394"/>
        <end position="396"/>
    </location>
    <ligand>
        <name>L-glutamate</name>
        <dbReference type="ChEBI" id="CHEBI:29985"/>
    </ligand>
</feature>